<dbReference type="InterPro" id="IPR015943">
    <property type="entry name" value="WD40/YVTN_repeat-like_dom_sf"/>
</dbReference>
<evidence type="ECO:0000313" key="6">
    <source>
        <dbReference type="Proteomes" id="UP001630127"/>
    </source>
</evidence>
<gene>
    <name evidence="5" type="ORF">ACH5RR_040582</name>
</gene>
<keyword evidence="6" id="KW-1185">Reference proteome</keyword>
<organism evidence="5 6">
    <name type="scientific">Cinchona calisaya</name>
    <dbReference type="NCBI Taxonomy" id="153742"/>
    <lineage>
        <taxon>Eukaryota</taxon>
        <taxon>Viridiplantae</taxon>
        <taxon>Streptophyta</taxon>
        <taxon>Embryophyta</taxon>
        <taxon>Tracheophyta</taxon>
        <taxon>Spermatophyta</taxon>
        <taxon>Magnoliopsida</taxon>
        <taxon>eudicotyledons</taxon>
        <taxon>Gunneridae</taxon>
        <taxon>Pentapetalae</taxon>
        <taxon>asterids</taxon>
        <taxon>lamiids</taxon>
        <taxon>Gentianales</taxon>
        <taxon>Rubiaceae</taxon>
        <taxon>Cinchonoideae</taxon>
        <taxon>Cinchoneae</taxon>
        <taxon>Cinchona</taxon>
    </lineage>
</organism>
<dbReference type="SMART" id="SM00320">
    <property type="entry name" value="WD40"/>
    <property type="match status" value="5"/>
</dbReference>
<evidence type="ECO:0000256" key="1">
    <source>
        <dbReference type="ARBA" id="ARBA00022574"/>
    </source>
</evidence>
<accession>A0ABD2XV72</accession>
<dbReference type="PANTHER" id="PTHR44083">
    <property type="entry name" value="TOPLESS-RELATED PROTEIN 1-RELATED"/>
    <property type="match status" value="1"/>
</dbReference>
<dbReference type="Pfam" id="PF21889">
    <property type="entry name" value="TPR1-like_2nd"/>
    <property type="match status" value="1"/>
</dbReference>
<dbReference type="PROSITE" id="PS50897">
    <property type="entry name" value="CTLH"/>
    <property type="match status" value="1"/>
</dbReference>
<dbReference type="SMART" id="SM00668">
    <property type="entry name" value="CTLH"/>
    <property type="match status" value="1"/>
</dbReference>
<dbReference type="Pfam" id="PF21359">
    <property type="entry name" value="zf_topless"/>
    <property type="match status" value="1"/>
</dbReference>
<dbReference type="InterPro" id="IPR054080">
    <property type="entry name" value="TPR1-like_2nd"/>
</dbReference>
<feature type="domain" description="CTLH" evidence="4">
    <location>
        <begin position="48"/>
        <end position="105"/>
    </location>
</feature>
<feature type="repeat" description="WD" evidence="3">
    <location>
        <begin position="262"/>
        <end position="304"/>
    </location>
</feature>
<dbReference type="PROSITE" id="PS00678">
    <property type="entry name" value="WD_REPEATS_1"/>
    <property type="match status" value="2"/>
</dbReference>
<dbReference type="SUPFAM" id="SSF50978">
    <property type="entry name" value="WD40 repeat-like"/>
    <property type="match status" value="1"/>
</dbReference>
<dbReference type="Gene3D" id="2.130.10.10">
    <property type="entry name" value="YVTN repeat-like/Quinoprotein amine dehydrogenase"/>
    <property type="match status" value="2"/>
</dbReference>
<evidence type="ECO:0000256" key="3">
    <source>
        <dbReference type="PROSITE-ProRule" id="PRU00221"/>
    </source>
</evidence>
<reference evidence="5 6" key="1">
    <citation type="submission" date="2024-11" db="EMBL/GenBank/DDBJ databases">
        <title>A near-complete genome assembly of Cinchona calisaya.</title>
        <authorList>
            <person name="Lian D.C."/>
            <person name="Zhao X.W."/>
            <person name="Wei L."/>
        </authorList>
    </citation>
    <scope>NUCLEOTIDE SEQUENCE [LARGE SCALE GENOMIC DNA]</scope>
    <source>
        <tissue evidence="5">Nenye</tissue>
    </source>
</reference>
<dbReference type="PROSITE" id="PS50082">
    <property type="entry name" value="WD_REPEATS_2"/>
    <property type="match status" value="2"/>
</dbReference>
<evidence type="ECO:0000313" key="5">
    <source>
        <dbReference type="EMBL" id="KAL3497850.1"/>
    </source>
</evidence>
<feature type="repeat" description="WD" evidence="3">
    <location>
        <begin position="368"/>
        <end position="411"/>
    </location>
</feature>
<dbReference type="InterPro" id="IPR006595">
    <property type="entry name" value="CTLH_C"/>
</dbReference>
<dbReference type="InterPro" id="IPR019775">
    <property type="entry name" value="WD40_repeat_CS"/>
</dbReference>
<dbReference type="PANTHER" id="PTHR44083:SF48">
    <property type="entry name" value="TOPLESS-RELATED PROTEIN 4"/>
    <property type="match status" value="1"/>
</dbReference>
<dbReference type="Pfam" id="PF00400">
    <property type="entry name" value="WD40"/>
    <property type="match status" value="2"/>
</dbReference>
<proteinExistence type="predicted"/>
<dbReference type="AlphaFoldDB" id="A0ABD2XV72"/>
<keyword evidence="1 3" id="KW-0853">WD repeat</keyword>
<dbReference type="InterPro" id="IPR027728">
    <property type="entry name" value="Topless_fam"/>
</dbReference>
<evidence type="ECO:0000256" key="2">
    <source>
        <dbReference type="ARBA" id="ARBA00022737"/>
    </source>
</evidence>
<protein>
    <recommendedName>
        <fullName evidence="4">CTLH domain-containing protein</fullName>
    </recommendedName>
</protein>
<dbReference type="InterPro" id="IPR048419">
    <property type="entry name" value="Topless_Znf"/>
</dbReference>
<keyword evidence="2" id="KW-0677">Repeat</keyword>
<sequence length="636" mass="71403">MAGIKFFKELVLLMIQYLKEENENWDRSRKQLKLKGTVHMMEKESGLFFDMEYFEECVKKREWYEVENYLSGFTMPEQNDQSADIFFLIREQKYREALSKGEYAKAAEILKREFQVFSTMKKDSIKELTDLLSENKEQNGLGDIKSNRTPLLNKLKELIQENPVFLHKLQFPTIKASRLKALIRQSIMWQHQRCNIIGLKPKTETILVDHSCLQPSGVTASDAVSNLFTRPSTFTDLPRNTTPVLHSGQTSPYQVPRMAVASRNEGSAIKSMDFHPVQQTLLLIGKENGNIALWDLRKGKNIAYQNYEVSSQALNLMASLSNENTASVNRVMWSPGGSFCGVAYSKNVVSTYTYGGRGAGDLSTHLSIDAHVGNVYDLAFAHLNNQVCIVTCGEDKAVKVWEITNGGSLRYTFKVHEKVCSVCPQYRDNKQYIISTAIDGRIQEWQCGIAGSIRDRDEPGRCATRMAYSSDGTRLFSCGTNDHGKSYLLEWNIKERLVSRSYLGLGNYSRDVVQFETLRNRFLAAGDQHVIKVWDMNFATVVATIDAKVELPASPCFRFNKEGILLAVSTSDNCVNILANRDGERLLGCISPEIPIHGASSSNVGPSTGVADRNAPVTANITQSAEVRNLQNANDL</sequence>
<comment type="caution">
    <text evidence="5">The sequence shown here is derived from an EMBL/GenBank/DDBJ whole genome shotgun (WGS) entry which is preliminary data.</text>
</comment>
<dbReference type="InterPro" id="IPR036322">
    <property type="entry name" value="WD40_repeat_dom_sf"/>
</dbReference>
<dbReference type="InterPro" id="IPR001680">
    <property type="entry name" value="WD40_rpt"/>
</dbReference>
<name>A0ABD2XV72_9GENT</name>
<dbReference type="Proteomes" id="UP001630127">
    <property type="component" value="Unassembled WGS sequence"/>
</dbReference>
<evidence type="ECO:0000259" key="4">
    <source>
        <dbReference type="PROSITE" id="PS50897"/>
    </source>
</evidence>
<dbReference type="EMBL" id="JBJUIK010000017">
    <property type="protein sequence ID" value="KAL3497850.1"/>
    <property type="molecule type" value="Genomic_DNA"/>
</dbReference>